<dbReference type="Proteomes" id="UP000235897">
    <property type="component" value="Unassembled WGS sequence"/>
</dbReference>
<feature type="transmembrane region" description="Helical" evidence="1">
    <location>
        <begin position="6"/>
        <end position="26"/>
    </location>
</feature>
<name>A0A2N8SSZ3_STUST</name>
<proteinExistence type="predicted"/>
<dbReference type="AlphaFoldDB" id="A0A2N8SSZ3"/>
<protein>
    <submittedName>
        <fullName evidence="2">Uncharacterized protein</fullName>
    </submittedName>
</protein>
<accession>A0A2N8SSZ3</accession>
<dbReference type="EMBL" id="POUW01000004">
    <property type="protein sequence ID" value="PNG05617.1"/>
    <property type="molecule type" value="Genomic_DNA"/>
</dbReference>
<gene>
    <name evidence="2" type="ORF">CXL00_12960</name>
</gene>
<comment type="caution">
    <text evidence="2">The sequence shown here is derived from an EMBL/GenBank/DDBJ whole genome shotgun (WGS) entry which is preliminary data.</text>
</comment>
<dbReference type="OrthoDB" id="8601734at2"/>
<sequence>MIWHLIAAIVAAVAGAGIALLLRSLTRKRLPKWIIPVFAGLGMLSYTIHYEYTWFEAKQARLPEGTVVVASEKGEMLWRPWTMMYPMPLSYTVLDRANAQIQDTDQGRVARFVLYRFDKQHLMSTVVSQRYQLICAEKAMFKLNDAGQAKVETLTELQADSPLFQRICGADPR</sequence>
<keyword evidence="1" id="KW-0472">Membrane</keyword>
<keyword evidence="1" id="KW-0812">Transmembrane</keyword>
<keyword evidence="1" id="KW-1133">Transmembrane helix</keyword>
<organism evidence="2 3">
    <name type="scientific">Stutzerimonas stutzeri</name>
    <name type="common">Pseudomonas stutzeri</name>
    <dbReference type="NCBI Taxonomy" id="316"/>
    <lineage>
        <taxon>Bacteria</taxon>
        <taxon>Pseudomonadati</taxon>
        <taxon>Pseudomonadota</taxon>
        <taxon>Gammaproteobacteria</taxon>
        <taxon>Pseudomonadales</taxon>
        <taxon>Pseudomonadaceae</taxon>
        <taxon>Stutzerimonas</taxon>
    </lineage>
</organism>
<evidence type="ECO:0000256" key="1">
    <source>
        <dbReference type="SAM" id="Phobius"/>
    </source>
</evidence>
<feature type="transmembrane region" description="Helical" evidence="1">
    <location>
        <begin position="33"/>
        <end position="52"/>
    </location>
</feature>
<reference evidence="2 3" key="1">
    <citation type="submission" date="2018-01" db="EMBL/GenBank/DDBJ databases">
        <title>Denitrification phenotypes of diverse strains of Pseudomonas stutzeri.</title>
        <authorList>
            <person name="Milligan D.A."/>
            <person name="Bergaust L."/>
            <person name="Bakken L.R."/>
            <person name="Frostegard A."/>
        </authorList>
    </citation>
    <scope>NUCLEOTIDE SEQUENCE [LARGE SCALE GENOMIC DNA]</scope>
    <source>
        <strain evidence="2 3">28a3</strain>
    </source>
</reference>
<evidence type="ECO:0000313" key="2">
    <source>
        <dbReference type="EMBL" id="PNG05617.1"/>
    </source>
</evidence>
<dbReference type="RefSeq" id="WP_021205971.1">
    <property type="nucleotide sequence ID" value="NZ_JAMOIG010000002.1"/>
</dbReference>
<evidence type="ECO:0000313" key="3">
    <source>
        <dbReference type="Proteomes" id="UP000235897"/>
    </source>
</evidence>